<sequence length="344" mass="38588">MSDYVELLKRGGNEAIKINPPTGADFHITSRGSDWFFTVFCINLLFGIVLIPLMFRKPVKDRFVYYTAIAPNLFMSVAYFTMASNLGWIPVRAKYNHVQTSTQKEHPGYRQIFYARYVGWFLAFPWPIIQMSLLGGTPLWQIAFNVGMTEVFTVCWLIAACVHSTYKWGYYTIGLGAAIVVCISLMTTTFNLVKAKGKDIANVFITFMSVIMLLWLIAYPTCFGITDGGNVLQPDSAGVFFGIIDLLILSVLPVLFMPLASYLGLERLGLIIDEEAEHVGPVAERKMPSPASFKSSDSDSSLKEKLKLKKKHKKDKKKAKKAKKAKEAKKVEEEEEDDAATDSE</sequence>
<dbReference type="AlphaFoldDB" id="A0A6C1E5T2"/>
<feature type="transmembrane region" description="Helical" evidence="7">
    <location>
        <begin position="142"/>
        <end position="162"/>
    </location>
</feature>
<dbReference type="CDD" id="cd15239">
    <property type="entry name" value="7tm_YRO2_fungal-like"/>
    <property type="match status" value="1"/>
</dbReference>
<dbReference type="InterPro" id="IPR001425">
    <property type="entry name" value="Arc/bac/fun_rhodopsins"/>
</dbReference>
<keyword evidence="3 7" id="KW-0812">Transmembrane</keyword>
<comment type="similarity">
    <text evidence="2">Belongs to the archaeal/bacterial/fungal opsin family.</text>
</comment>
<evidence type="ECO:0000256" key="6">
    <source>
        <dbReference type="SAM" id="MobiDB-lite"/>
    </source>
</evidence>
<name>A0A6C1E5T2_SACPS</name>
<comment type="subcellular location">
    <subcellularLocation>
        <location evidence="1">Membrane</location>
        <topology evidence="1">Multi-pass membrane protein</topology>
    </subcellularLocation>
</comment>
<keyword evidence="9" id="KW-1185">Reference proteome</keyword>
<accession>A0A6C1E5T2</accession>
<dbReference type="PANTHER" id="PTHR28286:SF1">
    <property type="entry name" value="30 KDA HEAT SHOCK PROTEIN-RELATED"/>
    <property type="match status" value="1"/>
</dbReference>
<feature type="compositionally biased region" description="Basic and acidic residues" evidence="6">
    <location>
        <begin position="296"/>
        <end position="305"/>
    </location>
</feature>
<dbReference type="InterPro" id="IPR043476">
    <property type="entry name" value="Yro2-like_7TM"/>
</dbReference>
<reference evidence="8 9" key="1">
    <citation type="journal article" date="2019" name="BMC Genomics">
        <title>Chromosome level assembly and comparative genome analysis confirm lager-brewing yeasts originated from a single hybridization.</title>
        <authorList>
            <person name="Salazar A.N."/>
            <person name="Gorter de Vries A.R."/>
            <person name="van den Broek M."/>
            <person name="Brouwers N."/>
            <person name="de la Torre Cortes P."/>
            <person name="Kuijpers N.G.A."/>
            <person name="Daran J.G."/>
            <person name="Abeel T."/>
        </authorList>
    </citation>
    <scope>NUCLEOTIDE SEQUENCE [LARGE SCALE GENOMIC DNA]</scope>
    <source>
        <strain evidence="8 9">CBS 1483</strain>
    </source>
</reference>
<dbReference type="FunFam" id="1.20.1070.10:FF:000160">
    <property type="entry name" value="Related to Opsin-1"/>
    <property type="match status" value="1"/>
</dbReference>
<feature type="compositionally biased region" description="Basic residues" evidence="6">
    <location>
        <begin position="306"/>
        <end position="327"/>
    </location>
</feature>
<keyword evidence="5 7" id="KW-0472">Membrane</keyword>
<dbReference type="SMART" id="SM01021">
    <property type="entry name" value="Bac_rhodopsin"/>
    <property type="match status" value="1"/>
</dbReference>
<dbReference type="SUPFAM" id="SSF81321">
    <property type="entry name" value="Family A G protein-coupled receptor-like"/>
    <property type="match status" value="1"/>
</dbReference>
<evidence type="ECO:0000256" key="1">
    <source>
        <dbReference type="ARBA" id="ARBA00004141"/>
    </source>
</evidence>
<feature type="compositionally biased region" description="Acidic residues" evidence="6">
    <location>
        <begin position="333"/>
        <end position="344"/>
    </location>
</feature>
<dbReference type="Proteomes" id="UP000501346">
    <property type="component" value="Chromosome SeIV-SeII"/>
</dbReference>
<dbReference type="PANTHER" id="PTHR28286">
    <property type="match status" value="1"/>
</dbReference>
<protein>
    <submittedName>
        <fullName evidence="8">Protein yro2</fullName>
    </submittedName>
</protein>
<gene>
    <name evidence="8" type="primary">YRO2_2</name>
    <name evidence="8" type="ORF">GRS66_006729</name>
</gene>
<feature type="transmembrane region" description="Helical" evidence="7">
    <location>
        <begin position="168"/>
        <end position="193"/>
    </location>
</feature>
<evidence type="ECO:0000256" key="5">
    <source>
        <dbReference type="ARBA" id="ARBA00023136"/>
    </source>
</evidence>
<evidence type="ECO:0000313" key="9">
    <source>
        <dbReference type="Proteomes" id="UP000501346"/>
    </source>
</evidence>
<dbReference type="Gene3D" id="1.20.1070.10">
    <property type="entry name" value="Rhodopsin 7-helix transmembrane proteins"/>
    <property type="match status" value="1"/>
</dbReference>
<feature type="transmembrane region" description="Helical" evidence="7">
    <location>
        <begin position="63"/>
        <end position="82"/>
    </location>
</feature>
<feature type="transmembrane region" description="Helical" evidence="7">
    <location>
        <begin position="200"/>
        <end position="219"/>
    </location>
</feature>
<dbReference type="EMBL" id="CP049001">
    <property type="protein sequence ID" value="QID84233.1"/>
    <property type="molecule type" value="Genomic_DNA"/>
</dbReference>
<dbReference type="GO" id="GO:0005886">
    <property type="term" value="C:plasma membrane"/>
    <property type="evidence" value="ECO:0007669"/>
    <property type="project" value="TreeGrafter"/>
</dbReference>
<evidence type="ECO:0000256" key="7">
    <source>
        <dbReference type="SAM" id="Phobius"/>
    </source>
</evidence>
<feature type="region of interest" description="Disordered" evidence="6">
    <location>
        <begin position="283"/>
        <end position="344"/>
    </location>
</feature>
<evidence type="ECO:0000256" key="2">
    <source>
        <dbReference type="ARBA" id="ARBA00008130"/>
    </source>
</evidence>
<feature type="transmembrane region" description="Helical" evidence="7">
    <location>
        <begin position="117"/>
        <end position="135"/>
    </location>
</feature>
<evidence type="ECO:0000256" key="3">
    <source>
        <dbReference type="ARBA" id="ARBA00022692"/>
    </source>
</evidence>
<evidence type="ECO:0000256" key="4">
    <source>
        <dbReference type="ARBA" id="ARBA00022989"/>
    </source>
</evidence>
<proteinExistence type="inferred from homology"/>
<dbReference type="OrthoDB" id="536545at2759"/>
<dbReference type="Pfam" id="PF01036">
    <property type="entry name" value="Bac_rhodopsin"/>
    <property type="match status" value="1"/>
</dbReference>
<evidence type="ECO:0000313" key="8">
    <source>
        <dbReference type="EMBL" id="QID84233.1"/>
    </source>
</evidence>
<feature type="transmembrane region" description="Helical" evidence="7">
    <location>
        <begin position="35"/>
        <end position="56"/>
    </location>
</feature>
<organism evidence="8 9">
    <name type="scientific">Saccharomyces pastorianus</name>
    <name type="common">Lager yeast</name>
    <name type="synonym">Saccharomyces cerevisiae x Saccharomyces eubayanus</name>
    <dbReference type="NCBI Taxonomy" id="27292"/>
    <lineage>
        <taxon>Eukaryota</taxon>
        <taxon>Fungi</taxon>
        <taxon>Dikarya</taxon>
        <taxon>Ascomycota</taxon>
        <taxon>Saccharomycotina</taxon>
        <taxon>Saccharomycetes</taxon>
        <taxon>Saccharomycetales</taxon>
        <taxon>Saccharomycetaceae</taxon>
        <taxon>Saccharomyces</taxon>
    </lineage>
</organism>
<feature type="transmembrane region" description="Helical" evidence="7">
    <location>
        <begin position="239"/>
        <end position="265"/>
    </location>
</feature>
<dbReference type="GO" id="GO:0005783">
    <property type="term" value="C:endoplasmic reticulum"/>
    <property type="evidence" value="ECO:0007669"/>
    <property type="project" value="TreeGrafter"/>
</dbReference>
<keyword evidence="4 7" id="KW-1133">Transmembrane helix</keyword>